<dbReference type="GO" id="GO:0046872">
    <property type="term" value="F:metal ion binding"/>
    <property type="evidence" value="ECO:0007669"/>
    <property type="project" value="UniProtKB-KW"/>
</dbReference>
<dbReference type="GO" id="GO:0016491">
    <property type="term" value="F:oxidoreductase activity"/>
    <property type="evidence" value="ECO:0007669"/>
    <property type="project" value="UniProtKB-KW"/>
</dbReference>
<dbReference type="Pfam" id="PF00264">
    <property type="entry name" value="Tyrosinase"/>
    <property type="match status" value="1"/>
</dbReference>
<sequence>MKFISLLSTVWLVLASLAIAEPSDREEAIAFKKVAKLQQQYQKNIHKIIKQRTTGCTNKKLLRRQECLPPRQLHLNNTFIRIPGARSRYDDFVGVQVLQTHFVHNDGLFLPFHRQSIALYEKALRGECGYADWSLSYKRYPQGQPSLTGPLCITLPGGGALNFPPATGGGCVYSGPFTPDKFKIYLGPTGLTPKGPLDGLGYNPRCLSRDSSLQYSLYARPTNASGLIDGSEDLAAFNKALDTSPKGLHGAGYFMMGLVAMDVFTCSNDPAFWLHHAQVDRMWAIWQGQDLEGRMRQVWGTQTQGNVPPSANVTLETQINFGVVSAPKTVGEVVSTVDGDLC</sequence>
<dbReference type="SUPFAM" id="SSF48056">
    <property type="entry name" value="Di-copper centre-containing domain"/>
    <property type="match status" value="1"/>
</dbReference>
<dbReference type="InterPro" id="IPR050316">
    <property type="entry name" value="Tyrosinase/Hemocyanin"/>
</dbReference>
<dbReference type="PRINTS" id="PR00092">
    <property type="entry name" value="TYROSINASE"/>
</dbReference>
<accession>A0AAE0MG27</accession>
<dbReference type="PANTHER" id="PTHR11474">
    <property type="entry name" value="TYROSINASE FAMILY MEMBER"/>
    <property type="match status" value="1"/>
</dbReference>
<reference evidence="5" key="1">
    <citation type="journal article" date="2023" name="Mol. Phylogenet. Evol.">
        <title>Genome-scale phylogeny and comparative genomics of the fungal order Sordariales.</title>
        <authorList>
            <person name="Hensen N."/>
            <person name="Bonometti L."/>
            <person name="Westerberg I."/>
            <person name="Brannstrom I.O."/>
            <person name="Guillou S."/>
            <person name="Cros-Aarteil S."/>
            <person name="Calhoun S."/>
            <person name="Haridas S."/>
            <person name="Kuo A."/>
            <person name="Mondo S."/>
            <person name="Pangilinan J."/>
            <person name="Riley R."/>
            <person name="LaButti K."/>
            <person name="Andreopoulos B."/>
            <person name="Lipzen A."/>
            <person name="Chen C."/>
            <person name="Yan M."/>
            <person name="Daum C."/>
            <person name="Ng V."/>
            <person name="Clum A."/>
            <person name="Steindorff A."/>
            <person name="Ohm R.A."/>
            <person name="Martin F."/>
            <person name="Silar P."/>
            <person name="Natvig D.O."/>
            <person name="Lalanne C."/>
            <person name="Gautier V."/>
            <person name="Ament-Velasquez S.L."/>
            <person name="Kruys A."/>
            <person name="Hutchinson M.I."/>
            <person name="Powell A.J."/>
            <person name="Barry K."/>
            <person name="Miller A.N."/>
            <person name="Grigoriev I.V."/>
            <person name="Debuchy R."/>
            <person name="Gladieux P."/>
            <person name="Hiltunen Thoren M."/>
            <person name="Johannesson H."/>
        </authorList>
    </citation>
    <scope>NUCLEOTIDE SEQUENCE</scope>
    <source>
        <strain evidence="5">CBS 118394</strain>
    </source>
</reference>
<feature type="signal peptide" evidence="3">
    <location>
        <begin position="1"/>
        <end position="20"/>
    </location>
</feature>
<keyword evidence="1" id="KW-0479">Metal-binding</keyword>
<gene>
    <name evidence="5" type="ORF">B0H66DRAFT_580153</name>
</gene>
<comment type="caution">
    <text evidence="5">The sequence shown here is derived from an EMBL/GenBank/DDBJ whole genome shotgun (WGS) entry which is preliminary data.</text>
</comment>
<protein>
    <recommendedName>
        <fullName evidence="4">Tyrosinase copper-binding domain-containing protein</fullName>
    </recommendedName>
</protein>
<keyword evidence="2" id="KW-0560">Oxidoreductase</keyword>
<feature type="chain" id="PRO_5041928716" description="Tyrosinase copper-binding domain-containing protein" evidence="3">
    <location>
        <begin position="21"/>
        <end position="342"/>
    </location>
</feature>
<organism evidence="5 6">
    <name type="scientific">Apodospora peruviana</name>
    <dbReference type="NCBI Taxonomy" id="516989"/>
    <lineage>
        <taxon>Eukaryota</taxon>
        <taxon>Fungi</taxon>
        <taxon>Dikarya</taxon>
        <taxon>Ascomycota</taxon>
        <taxon>Pezizomycotina</taxon>
        <taxon>Sordariomycetes</taxon>
        <taxon>Sordariomycetidae</taxon>
        <taxon>Sordariales</taxon>
        <taxon>Lasiosphaeriaceae</taxon>
        <taxon>Apodospora</taxon>
    </lineage>
</organism>
<dbReference type="PANTHER" id="PTHR11474:SF125">
    <property type="entry name" value="N-ACETYL-6-HYDROXYTRYPTOPHAN OXIDASE IVOB-RELATED"/>
    <property type="match status" value="1"/>
</dbReference>
<evidence type="ECO:0000256" key="3">
    <source>
        <dbReference type="SAM" id="SignalP"/>
    </source>
</evidence>
<dbReference type="Proteomes" id="UP001283341">
    <property type="component" value="Unassembled WGS sequence"/>
</dbReference>
<name>A0AAE0MG27_9PEZI</name>
<dbReference type="Gene3D" id="1.10.1280.10">
    <property type="entry name" value="Di-copper center containing domain from catechol oxidase"/>
    <property type="match status" value="1"/>
</dbReference>
<evidence type="ECO:0000256" key="1">
    <source>
        <dbReference type="ARBA" id="ARBA00022723"/>
    </source>
</evidence>
<keyword evidence="6" id="KW-1185">Reference proteome</keyword>
<evidence type="ECO:0000313" key="6">
    <source>
        <dbReference type="Proteomes" id="UP001283341"/>
    </source>
</evidence>
<proteinExistence type="predicted"/>
<dbReference type="AlphaFoldDB" id="A0AAE0MG27"/>
<dbReference type="InterPro" id="IPR002227">
    <property type="entry name" value="Tyrosinase_Cu-bd"/>
</dbReference>
<dbReference type="InterPro" id="IPR008922">
    <property type="entry name" value="Di-copper_centre_dom_sf"/>
</dbReference>
<dbReference type="PROSITE" id="PS00498">
    <property type="entry name" value="TYROSINASE_2"/>
    <property type="match status" value="1"/>
</dbReference>
<evidence type="ECO:0000313" key="5">
    <source>
        <dbReference type="EMBL" id="KAK3331232.1"/>
    </source>
</evidence>
<feature type="domain" description="Tyrosinase copper-binding" evidence="4">
    <location>
        <begin position="269"/>
        <end position="280"/>
    </location>
</feature>
<evidence type="ECO:0000256" key="2">
    <source>
        <dbReference type="ARBA" id="ARBA00023002"/>
    </source>
</evidence>
<evidence type="ECO:0000259" key="4">
    <source>
        <dbReference type="PROSITE" id="PS00498"/>
    </source>
</evidence>
<reference evidence="5" key="2">
    <citation type="submission" date="2023-06" db="EMBL/GenBank/DDBJ databases">
        <authorList>
            <consortium name="Lawrence Berkeley National Laboratory"/>
            <person name="Haridas S."/>
            <person name="Hensen N."/>
            <person name="Bonometti L."/>
            <person name="Westerberg I."/>
            <person name="Brannstrom I.O."/>
            <person name="Guillou S."/>
            <person name="Cros-Aarteil S."/>
            <person name="Calhoun S."/>
            <person name="Kuo A."/>
            <person name="Mondo S."/>
            <person name="Pangilinan J."/>
            <person name="Riley R."/>
            <person name="Labutti K."/>
            <person name="Andreopoulos B."/>
            <person name="Lipzen A."/>
            <person name="Chen C."/>
            <person name="Yanf M."/>
            <person name="Daum C."/>
            <person name="Ng V."/>
            <person name="Clum A."/>
            <person name="Steindorff A."/>
            <person name="Ohm R."/>
            <person name="Martin F."/>
            <person name="Silar P."/>
            <person name="Natvig D."/>
            <person name="Lalanne C."/>
            <person name="Gautier V."/>
            <person name="Ament-Velasquez S.L."/>
            <person name="Kruys A."/>
            <person name="Hutchinson M.I."/>
            <person name="Powell A.J."/>
            <person name="Barry K."/>
            <person name="Miller A.N."/>
            <person name="Grigoriev I.V."/>
            <person name="Debuchy R."/>
            <person name="Gladieux P."/>
            <person name="Thoren M.H."/>
            <person name="Johannesson H."/>
        </authorList>
    </citation>
    <scope>NUCLEOTIDE SEQUENCE</scope>
    <source>
        <strain evidence="5">CBS 118394</strain>
    </source>
</reference>
<keyword evidence="3" id="KW-0732">Signal</keyword>
<dbReference type="EMBL" id="JAUEDM010000001">
    <property type="protein sequence ID" value="KAK3331232.1"/>
    <property type="molecule type" value="Genomic_DNA"/>
</dbReference>